<name>A0A5B6WNY5_9ROSI</name>
<gene>
    <name evidence="1" type="ORF">EPI10_005740</name>
</gene>
<dbReference type="Proteomes" id="UP000325315">
    <property type="component" value="Unassembled WGS sequence"/>
</dbReference>
<comment type="caution">
    <text evidence="1">The sequence shown here is derived from an EMBL/GenBank/DDBJ whole genome shotgun (WGS) entry which is preliminary data.</text>
</comment>
<evidence type="ECO:0000313" key="2">
    <source>
        <dbReference type="Proteomes" id="UP000325315"/>
    </source>
</evidence>
<reference evidence="2" key="1">
    <citation type="journal article" date="2019" name="Plant Biotechnol. J.">
        <title>Genome sequencing of the Australian wild diploid species Gossypium australe highlights disease resistance and delayed gland morphogenesis.</title>
        <authorList>
            <person name="Cai Y."/>
            <person name="Cai X."/>
            <person name="Wang Q."/>
            <person name="Wang P."/>
            <person name="Zhang Y."/>
            <person name="Cai C."/>
            <person name="Xu Y."/>
            <person name="Wang K."/>
            <person name="Zhou Z."/>
            <person name="Wang C."/>
            <person name="Geng S."/>
            <person name="Li B."/>
            <person name="Dong Q."/>
            <person name="Hou Y."/>
            <person name="Wang H."/>
            <person name="Ai P."/>
            <person name="Liu Z."/>
            <person name="Yi F."/>
            <person name="Sun M."/>
            <person name="An G."/>
            <person name="Cheng J."/>
            <person name="Zhang Y."/>
            <person name="Shi Q."/>
            <person name="Xie Y."/>
            <person name="Shi X."/>
            <person name="Chang Y."/>
            <person name="Huang F."/>
            <person name="Chen Y."/>
            <person name="Hong S."/>
            <person name="Mi L."/>
            <person name="Sun Q."/>
            <person name="Zhang L."/>
            <person name="Zhou B."/>
            <person name="Peng R."/>
            <person name="Zhang X."/>
            <person name="Liu F."/>
        </authorList>
    </citation>
    <scope>NUCLEOTIDE SEQUENCE [LARGE SCALE GENOMIC DNA]</scope>
    <source>
        <strain evidence="2">cv. PA1801</strain>
    </source>
</reference>
<dbReference type="OrthoDB" id="1000116at2759"/>
<dbReference type="EMBL" id="SMMG02000002">
    <property type="protein sequence ID" value="KAA3483581.1"/>
    <property type="molecule type" value="Genomic_DNA"/>
</dbReference>
<accession>A0A5B6WNY5</accession>
<keyword evidence="1" id="KW-0548">Nucleotidyltransferase</keyword>
<dbReference type="AlphaFoldDB" id="A0A5B6WNY5"/>
<evidence type="ECO:0000313" key="1">
    <source>
        <dbReference type="EMBL" id="KAA3483581.1"/>
    </source>
</evidence>
<sequence>MNKVYDLVELDFLEAIMLKMGFVDNWINKIMNCVRFVRYVVKCNNILSDVIMPRGDFVKEIPSPLICSYFAWKHSRECFSMRKAIIS</sequence>
<keyword evidence="2" id="KW-1185">Reference proteome</keyword>
<organism evidence="1 2">
    <name type="scientific">Gossypium australe</name>
    <dbReference type="NCBI Taxonomy" id="47621"/>
    <lineage>
        <taxon>Eukaryota</taxon>
        <taxon>Viridiplantae</taxon>
        <taxon>Streptophyta</taxon>
        <taxon>Embryophyta</taxon>
        <taxon>Tracheophyta</taxon>
        <taxon>Spermatophyta</taxon>
        <taxon>Magnoliopsida</taxon>
        <taxon>eudicotyledons</taxon>
        <taxon>Gunneridae</taxon>
        <taxon>Pentapetalae</taxon>
        <taxon>rosids</taxon>
        <taxon>malvids</taxon>
        <taxon>Malvales</taxon>
        <taxon>Malvaceae</taxon>
        <taxon>Malvoideae</taxon>
        <taxon>Gossypium</taxon>
    </lineage>
</organism>
<keyword evidence="1" id="KW-0695">RNA-directed DNA polymerase</keyword>
<dbReference type="GO" id="GO:0003964">
    <property type="term" value="F:RNA-directed DNA polymerase activity"/>
    <property type="evidence" value="ECO:0007669"/>
    <property type="project" value="UniProtKB-KW"/>
</dbReference>
<keyword evidence="1" id="KW-0808">Transferase</keyword>
<proteinExistence type="predicted"/>
<protein>
    <submittedName>
        <fullName evidence="1">Reverse transcriptase</fullName>
    </submittedName>
</protein>